<dbReference type="GO" id="GO:0009103">
    <property type="term" value="P:lipopolysaccharide biosynthetic process"/>
    <property type="evidence" value="ECO:0007669"/>
    <property type="project" value="TreeGrafter"/>
</dbReference>
<evidence type="ECO:0000256" key="1">
    <source>
        <dbReference type="ARBA" id="ARBA00022679"/>
    </source>
</evidence>
<dbReference type="PANTHER" id="PTHR46401:SF2">
    <property type="entry name" value="GLYCOSYLTRANSFERASE WBBK-RELATED"/>
    <property type="match status" value="1"/>
</dbReference>
<reference evidence="3" key="1">
    <citation type="submission" date="2019-11" db="EMBL/GenBank/DDBJ databases">
        <authorList>
            <person name="Feng L."/>
        </authorList>
    </citation>
    <scope>NUCLEOTIDE SEQUENCE</scope>
    <source>
        <strain evidence="3">BcaccaeLFYP20</strain>
    </source>
</reference>
<protein>
    <submittedName>
        <fullName evidence="3">Putative glycosyl transferase</fullName>
    </submittedName>
</protein>
<dbReference type="PANTHER" id="PTHR46401">
    <property type="entry name" value="GLYCOSYLTRANSFERASE WBBK-RELATED"/>
    <property type="match status" value="1"/>
</dbReference>
<dbReference type="EMBL" id="CACRTB010000041">
    <property type="protein sequence ID" value="VYT49745.1"/>
    <property type="molecule type" value="Genomic_DNA"/>
</dbReference>
<accession>A0A6N2X6I9</accession>
<dbReference type="AlphaFoldDB" id="A0A6N2X6I9"/>
<proteinExistence type="predicted"/>
<name>A0A6N2X6I9_9BACE</name>
<gene>
    <name evidence="3" type="ORF">BCLFYP20_00324</name>
</gene>
<dbReference type="SUPFAM" id="SSF53756">
    <property type="entry name" value="UDP-Glycosyltransferase/glycogen phosphorylase"/>
    <property type="match status" value="1"/>
</dbReference>
<dbReference type="GO" id="GO:0016757">
    <property type="term" value="F:glycosyltransferase activity"/>
    <property type="evidence" value="ECO:0007669"/>
    <property type="project" value="InterPro"/>
</dbReference>
<dbReference type="CDD" id="cd03794">
    <property type="entry name" value="GT4_WbuB-like"/>
    <property type="match status" value="1"/>
</dbReference>
<dbReference type="Pfam" id="PF00534">
    <property type="entry name" value="Glycos_transf_1"/>
    <property type="match status" value="1"/>
</dbReference>
<sequence length="404" mass="45706">MNILLVSYLFYPEPIVMSTIVEDLACYLSEKHSVTVLTSPPCRPYGFKLPQQTEKTDWPFKRIILDSKINPKSEFIGRLRENFSFGAAASSYIKGHHSEIDVIYMDVFPLFSMKKIIATANQYNIATVNHIEDIYPEPFKHKVPIFGRLVFKMLLPIDKWIIKNATTSIVIGKKIKEFFISTRNATPKDVEVVYNWQDENRYRIVDEQSVVTGPFTFMYVGSISDAANLHHILDCFVKAELSNCQLVFAGSGSEKRSLMNEAQMKRASNVKFIDVNPANIGSVQGSADVLILPLRPTIALRAVPSKSAAYLFSKKPVLASVDVDSDAADIVNEAKCGWVVAPDDSVSLIERMREIANINKDVLNEMGRRGYDYSQMYLTKEVNLKKLADTVIISYYKKNEHTYV</sequence>
<dbReference type="RefSeq" id="WP_154030168.1">
    <property type="nucleotide sequence ID" value="NZ_CACRTB010000041.1"/>
</dbReference>
<organism evidence="3">
    <name type="scientific">Bacteroides caccae</name>
    <dbReference type="NCBI Taxonomy" id="47678"/>
    <lineage>
        <taxon>Bacteria</taxon>
        <taxon>Pseudomonadati</taxon>
        <taxon>Bacteroidota</taxon>
        <taxon>Bacteroidia</taxon>
        <taxon>Bacteroidales</taxon>
        <taxon>Bacteroidaceae</taxon>
        <taxon>Bacteroides</taxon>
    </lineage>
</organism>
<dbReference type="InterPro" id="IPR001296">
    <property type="entry name" value="Glyco_trans_1"/>
</dbReference>
<dbReference type="Gene3D" id="3.40.50.2000">
    <property type="entry name" value="Glycogen Phosphorylase B"/>
    <property type="match status" value="2"/>
</dbReference>
<evidence type="ECO:0000259" key="2">
    <source>
        <dbReference type="Pfam" id="PF00534"/>
    </source>
</evidence>
<keyword evidence="1 3" id="KW-0808">Transferase</keyword>
<feature type="domain" description="Glycosyl transferase family 1" evidence="2">
    <location>
        <begin position="210"/>
        <end position="370"/>
    </location>
</feature>
<evidence type="ECO:0000313" key="3">
    <source>
        <dbReference type="EMBL" id="VYT49745.1"/>
    </source>
</evidence>